<dbReference type="RefSeq" id="WP_222225934.1">
    <property type="nucleotide sequence ID" value="NZ_CP081846.1"/>
</dbReference>
<evidence type="ECO:0000313" key="1">
    <source>
        <dbReference type="EMBL" id="MDT2543647.1"/>
    </source>
</evidence>
<comment type="caution">
    <text evidence="1">The sequence shown here is derived from an EMBL/GenBank/DDBJ whole genome shotgun (WGS) entry which is preliminary data.</text>
</comment>
<proteinExistence type="predicted"/>
<protein>
    <recommendedName>
        <fullName evidence="3">Lipoprotein</fullName>
    </recommendedName>
</protein>
<dbReference type="AlphaFoldDB" id="A0AAW8TA28"/>
<organism evidence="1 2">
    <name type="scientific">Enterococcus raffinosus</name>
    <dbReference type="NCBI Taxonomy" id="71452"/>
    <lineage>
        <taxon>Bacteria</taxon>
        <taxon>Bacillati</taxon>
        <taxon>Bacillota</taxon>
        <taxon>Bacilli</taxon>
        <taxon>Lactobacillales</taxon>
        <taxon>Enterococcaceae</taxon>
        <taxon>Enterococcus</taxon>
    </lineage>
</organism>
<dbReference type="PROSITE" id="PS51257">
    <property type="entry name" value="PROKAR_LIPOPROTEIN"/>
    <property type="match status" value="1"/>
</dbReference>
<accession>A0AAW8TA28</accession>
<evidence type="ECO:0000313" key="2">
    <source>
        <dbReference type="Proteomes" id="UP001254770"/>
    </source>
</evidence>
<name>A0AAW8TA28_9ENTE</name>
<dbReference type="Proteomes" id="UP001254770">
    <property type="component" value="Unassembled WGS sequence"/>
</dbReference>
<reference evidence="1" key="1">
    <citation type="submission" date="2023-03" db="EMBL/GenBank/DDBJ databases">
        <authorList>
            <person name="Shen W."/>
            <person name="Cai J."/>
        </authorList>
    </citation>
    <scope>NUCLEOTIDE SEQUENCE</scope>
    <source>
        <strain evidence="1">Y15</strain>
    </source>
</reference>
<sequence>MIKLCFVFTVNSGVGCGSLPLPVNFEEYSDMKDYFSQYYNVSFNYLRDKDQVDYLVLPNPFFSFDNEHNLPIIKVSARLFMEKDFEGVKTCIDRYSA</sequence>
<gene>
    <name evidence="1" type="ORF">P7D69_04685</name>
</gene>
<evidence type="ECO:0008006" key="3">
    <source>
        <dbReference type="Google" id="ProtNLM"/>
    </source>
</evidence>
<dbReference type="EMBL" id="JARPXL010000003">
    <property type="protein sequence ID" value="MDT2543647.1"/>
    <property type="molecule type" value="Genomic_DNA"/>
</dbReference>